<feature type="transmembrane region" description="Helical" evidence="1">
    <location>
        <begin position="158"/>
        <end position="182"/>
    </location>
</feature>
<feature type="transmembrane region" description="Helical" evidence="1">
    <location>
        <begin position="203"/>
        <end position="222"/>
    </location>
</feature>
<gene>
    <name evidence="2" type="ORF">KEM09_21040</name>
</gene>
<keyword evidence="1" id="KW-0812">Transmembrane</keyword>
<feature type="transmembrane region" description="Helical" evidence="1">
    <location>
        <begin position="261"/>
        <end position="278"/>
    </location>
</feature>
<feature type="transmembrane region" description="Helical" evidence="1">
    <location>
        <begin position="42"/>
        <end position="64"/>
    </location>
</feature>
<evidence type="ECO:0000313" key="2">
    <source>
        <dbReference type="EMBL" id="MBS2213907.1"/>
    </source>
</evidence>
<keyword evidence="1" id="KW-0472">Membrane</keyword>
<protein>
    <recommendedName>
        <fullName evidence="4">TIGR00374 family protein</fullName>
    </recommendedName>
</protein>
<comment type="caution">
    <text evidence="2">The sequence shown here is derived from an EMBL/GenBank/DDBJ whole genome shotgun (WGS) entry which is preliminary data.</text>
</comment>
<accession>A0ABS5KGL0</accession>
<sequence>MKRQLWPQTGKAIILILSLLAYGFIGHKLWHFTHWKALVNSVQVSGDTLILFVLLMVLWFLNLLCETKKWQALMAPFKSLSLKESWQQVMAGTTTAVGSPSRIAEMGGRMALLPAEQRTHAAIMTTVGGLMQSTVILLSGAITFLFKSEVTDRFNLPLHHILVAIVCIALFTILLMLAGIYHKKLRFYLRIIRNIPINTVLKALFWTLMRYLIYIIQLYSWLWLFGLQYSTGDFVALATIYFLSITIIPSHILIDMGIRGSVAIFLFSSADVYTPLVLAAIFSLWISNVVIPTLFGSYILIRQKLIKQAVMQKEA</sequence>
<feature type="transmembrane region" description="Helical" evidence="1">
    <location>
        <begin position="234"/>
        <end position="254"/>
    </location>
</feature>
<feature type="transmembrane region" description="Helical" evidence="1">
    <location>
        <begin position="12"/>
        <end position="30"/>
    </location>
</feature>
<organism evidence="2 3">
    <name type="scientific">Carboxylicivirga mesophila</name>
    <dbReference type="NCBI Taxonomy" id="1166478"/>
    <lineage>
        <taxon>Bacteria</taxon>
        <taxon>Pseudomonadati</taxon>
        <taxon>Bacteroidota</taxon>
        <taxon>Bacteroidia</taxon>
        <taxon>Marinilabiliales</taxon>
        <taxon>Marinilabiliaceae</taxon>
        <taxon>Carboxylicivirga</taxon>
    </lineage>
</organism>
<dbReference type="EMBL" id="JAGUCN010000039">
    <property type="protein sequence ID" value="MBS2213907.1"/>
    <property type="molecule type" value="Genomic_DNA"/>
</dbReference>
<proteinExistence type="predicted"/>
<keyword evidence="1" id="KW-1133">Transmembrane helix</keyword>
<dbReference type="Proteomes" id="UP000721861">
    <property type="component" value="Unassembled WGS sequence"/>
</dbReference>
<evidence type="ECO:0000313" key="3">
    <source>
        <dbReference type="Proteomes" id="UP000721861"/>
    </source>
</evidence>
<evidence type="ECO:0008006" key="4">
    <source>
        <dbReference type="Google" id="ProtNLM"/>
    </source>
</evidence>
<feature type="transmembrane region" description="Helical" evidence="1">
    <location>
        <begin position="121"/>
        <end position="146"/>
    </location>
</feature>
<reference evidence="2 3" key="1">
    <citation type="journal article" date="2014" name="Int. J. Syst. Evol. Microbiol.">
        <title>Carboxylicivirga gen. nov. in the family Marinilabiliaceae with two novel species, Carboxylicivirga mesophila sp. nov. and Carboxylicivirga taeanensis sp. nov., and reclassification of Cytophaga fermentans as Saccharicrinis fermentans gen. nov., comb. nov.</title>
        <authorList>
            <person name="Yang S.H."/>
            <person name="Seo H.S."/>
            <person name="Woo J.H."/>
            <person name="Oh H.M."/>
            <person name="Jang H."/>
            <person name="Lee J.H."/>
            <person name="Kim S.J."/>
            <person name="Kwon K.K."/>
        </authorList>
    </citation>
    <scope>NUCLEOTIDE SEQUENCE [LARGE SCALE GENOMIC DNA]</scope>
    <source>
        <strain evidence="2 3">JCM 18290</strain>
    </source>
</reference>
<dbReference type="RefSeq" id="WP_212231759.1">
    <property type="nucleotide sequence ID" value="NZ_JAGUCN010000039.1"/>
</dbReference>
<name>A0ABS5KGL0_9BACT</name>
<evidence type="ECO:0000256" key="1">
    <source>
        <dbReference type="SAM" id="Phobius"/>
    </source>
</evidence>
<feature type="transmembrane region" description="Helical" evidence="1">
    <location>
        <begin position="284"/>
        <end position="301"/>
    </location>
</feature>
<keyword evidence="3" id="KW-1185">Reference proteome</keyword>